<protein>
    <submittedName>
        <fullName evidence="2">8827_t:CDS:1</fullName>
    </submittedName>
</protein>
<feature type="compositionally biased region" description="Polar residues" evidence="1">
    <location>
        <begin position="12"/>
        <end position="24"/>
    </location>
</feature>
<evidence type="ECO:0000313" key="2">
    <source>
        <dbReference type="EMBL" id="CAG8808174.1"/>
    </source>
</evidence>
<feature type="compositionally biased region" description="Polar residues" evidence="1">
    <location>
        <begin position="49"/>
        <end position="60"/>
    </location>
</feature>
<gene>
    <name evidence="2" type="ORF">RFULGI_LOCUS18454</name>
</gene>
<feature type="region of interest" description="Disordered" evidence="1">
    <location>
        <begin position="1"/>
        <end position="78"/>
    </location>
</feature>
<dbReference type="EMBL" id="CAJVPZ010081000">
    <property type="protein sequence ID" value="CAG8808174.1"/>
    <property type="molecule type" value="Genomic_DNA"/>
</dbReference>
<reference evidence="2" key="1">
    <citation type="submission" date="2021-06" db="EMBL/GenBank/DDBJ databases">
        <authorList>
            <person name="Kallberg Y."/>
            <person name="Tangrot J."/>
            <person name="Rosling A."/>
        </authorList>
    </citation>
    <scope>NUCLEOTIDE SEQUENCE</scope>
    <source>
        <strain evidence="2">IN212</strain>
    </source>
</reference>
<dbReference type="OrthoDB" id="10512814at2759"/>
<sequence>NTIHPVFKSKNKTSTQSSVSNYDTTEVDDEINDRSTTSNENYSPKHNDVTSSFNTNSYKVNSDDDGFELSNFASCTIN</sequence>
<evidence type="ECO:0000256" key="1">
    <source>
        <dbReference type="SAM" id="MobiDB-lite"/>
    </source>
</evidence>
<feature type="non-terminal residue" evidence="2">
    <location>
        <position position="1"/>
    </location>
</feature>
<organism evidence="2 3">
    <name type="scientific">Racocetra fulgida</name>
    <dbReference type="NCBI Taxonomy" id="60492"/>
    <lineage>
        <taxon>Eukaryota</taxon>
        <taxon>Fungi</taxon>
        <taxon>Fungi incertae sedis</taxon>
        <taxon>Mucoromycota</taxon>
        <taxon>Glomeromycotina</taxon>
        <taxon>Glomeromycetes</taxon>
        <taxon>Diversisporales</taxon>
        <taxon>Gigasporaceae</taxon>
        <taxon>Racocetra</taxon>
    </lineage>
</organism>
<name>A0A9N9K5K0_9GLOM</name>
<dbReference type="AlphaFoldDB" id="A0A9N9K5K0"/>
<evidence type="ECO:0000313" key="3">
    <source>
        <dbReference type="Proteomes" id="UP000789396"/>
    </source>
</evidence>
<accession>A0A9N9K5K0</accession>
<proteinExistence type="predicted"/>
<dbReference type="Proteomes" id="UP000789396">
    <property type="component" value="Unassembled WGS sequence"/>
</dbReference>
<keyword evidence="3" id="KW-1185">Reference proteome</keyword>
<comment type="caution">
    <text evidence="2">The sequence shown here is derived from an EMBL/GenBank/DDBJ whole genome shotgun (WGS) entry which is preliminary data.</text>
</comment>